<dbReference type="EMBL" id="JANUAE010000018">
    <property type="protein sequence ID" value="MCS3711820.1"/>
    <property type="molecule type" value="Genomic_DNA"/>
</dbReference>
<evidence type="ECO:0008006" key="4">
    <source>
        <dbReference type="Google" id="ProtNLM"/>
    </source>
</evidence>
<evidence type="ECO:0000313" key="2">
    <source>
        <dbReference type="EMBL" id="MCS3711820.1"/>
    </source>
</evidence>
<evidence type="ECO:0000313" key="3">
    <source>
        <dbReference type="Proteomes" id="UP001155057"/>
    </source>
</evidence>
<sequence length="170" mass="18925">MRRTTSKATAIATILTLFLALAGSPALGQAELTQNKTDEFTGNKIIQTAYQSVEVQERGDESLYRQVVSVFYNEGTWGLLLETTSDSWVLLGEDTAYFLVDGERFERRLVSADREVQDGGSVYERKGVPLNEEIRTAIATAEEVRMKTGSYVFDISEAVDNEIQTIQAEL</sequence>
<protein>
    <recommendedName>
        <fullName evidence="4">DUF4468 domain-containing protein</fullName>
    </recommendedName>
</protein>
<accession>A0A9X3A3P9</accession>
<dbReference type="Proteomes" id="UP001155057">
    <property type="component" value="Unassembled WGS sequence"/>
</dbReference>
<proteinExistence type="predicted"/>
<name>A0A9X3A3P9_9BACT</name>
<comment type="caution">
    <text evidence="2">The sequence shown here is derived from an EMBL/GenBank/DDBJ whole genome shotgun (WGS) entry which is preliminary data.</text>
</comment>
<feature type="chain" id="PRO_5041196892" description="DUF4468 domain-containing protein" evidence="1">
    <location>
        <begin position="23"/>
        <end position="170"/>
    </location>
</feature>
<evidence type="ECO:0000256" key="1">
    <source>
        <dbReference type="SAM" id="SignalP"/>
    </source>
</evidence>
<organism evidence="2 3">
    <name type="scientific">Salinibacter ruber</name>
    <dbReference type="NCBI Taxonomy" id="146919"/>
    <lineage>
        <taxon>Bacteria</taxon>
        <taxon>Pseudomonadati</taxon>
        <taxon>Rhodothermota</taxon>
        <taxon>Rhodothermia</taxon>
        <taxon>Rhodothermales</taxon>
        <taxon>Salinibacteraceae</taxon>
        <taxon>Salinibacter</taxon>
    </lineage>
</organism>
<gene>
    <name evidence="2" type="ORF">GGP61_003455</name>
</gene>
<dbReference type="RefSeq" id="WP_259060901.1">
    <property type="nucleotide sequence ID" value="NZ_JANUAE010000018.1"/>
</dbReference>
<keyword evidence="1" id="KW-0732">Signal</keyword>
<reference evidence="2" key="1">
    <citation type="submission" date="2022-08" db="EMBL/GenBank/DDBJ databases">
        <title>Genomic Encyclopedia of Type Strains, Phase V (KMG-V): Genome sequencing to study the core and pangenomes of soil and plant-associated prokaryotes.</title>
        <authorList>
            <person name="Whitman W."/>
        </authorList>
    </citation>
    <scope>NUCLEOTIDE SEQUENCE</scope>
    <source>
        <strain evidence="2">SP3049</strain>
    </source>
</reference>
<feature type="signal peptide" evidence="1">
    <location>
        <begin position="1"/>
        <end position="22"/>
    </location>
</feature>
<dbReference type="AlphaFoldDB" id="A0A9X3A3P9"/>